<proteinExistence type="inferred from homology"/>
<feature type="coiled-coil region" evidence="2">
    <location>
        <begin position="234"/>
        <end position="282"/>
    </location>
</feature>
<dbReference type="GO" id="GO:0006310">
    <property type="term" value="P:DNA recombination"/>
    <property type="evidence" value="ECO:0007669"/>
    <property type="project" value="InterPro"/>
</dbReference>
<dbReference type="InterPro" id="IPR001668">
    <property type="entry name" value="Mob_Pre"/>
</dbReference>
<dbReference type="AlphaFoldDB" id="A0A5N0YZ60"/>
<dbReference type="Gene3D" id="3.30.930.30">
    <property type="match status" value="1"/>
</dbReference>
<keyword evidence="2" id="KW-0175">Coiled coil</keyword>
<dbReference type="RefSeq" id="WP_104662090.1">
    <property type="nucleotide sequence ID" value="NZ_PTWL01000188.1"/>
</dbReference>
<comment type="similarity">
    <text evidence="1">Belongs to the plasmid mobilization pre family.</text>
</comment>
<evidence type="ECO:0000313" key="3">
    <source>
        <dbReference type="EMBL" id="KAA9207534.1"/>
    </source>
</evidence>
<dbReference type="EMBL" id="VYUT01000003">
    <property type="protein sequence ID" value="KAA9207534.1"/>
    <property type="molecule type" value="Genomic_DNA"/>
</dbReference>
<dbReference type="CDD" id="cd17242">
    <property type="entry name" value="MobM_relaxase"/>
    <property type="match status" value="1"/>
</dbReference>
<accession>A0A5N0YZ60</accession>
<dbReference type="Proteomes" id="UP000326078">
    <property type="component" value="Unassembled WGS sequence"/>
</dbReference>
<evidence type="ECO:0000313" key="4">
    <source>
        <dbReference type="Proteomes" id="UP000326078"/>
    </source>
</evidence>
<name>A0A5N0YZ60_9ENTE</name>
<comment type="caution">
    <text evidence="3">The sequence shown here is derived from an EMBL/GenBank/DDBJ whole genome shotgun (WGS) entry which is preliminary data.</text>
</comment>
<evidence type="ECO:0000256" key="2">
    <source>
        <dbReference type="SAM" id="Coils"/>
    </source>
</evidence>
<organism evidence="3 4">
    <name type="scientific">Enterococcus durans</name>
    <dbReference type="NCBI Taxonomy" id="53345"/>
    <lineage>
        <taxon>Bacteria</taxon>
        <taxon>Bacillati</taxon>
        <taxon>Bacillota</taxon>
        <taxon>Bacilli</taxon>
        <taxon>Lactobacillales</taxon>
        <taxon>Enterococcaceae</taxon>
        <taxon>Enterococcus</taxon>
    </lineage>
</organism>
<dbReference type="GO" id="GO:0003677">
    <property type="term" value="F:DNA binding"/>
    <property type="evidence" value="ECO:0007669"/>
    <property type="project" value="InterPro"/>
</dbReference>
<protein>
    <submittedName>
        <fullName evidence="3">Mob-like protein</fullName>
    </submittedName>
</protein>
<dbReference type="Pfam" id="PF01076">
    <property type="entry name" value="Mob_Pre"/>
    <property type="match status" value="1"/>
</dbReference>
<gene>
    <name evidence="3" type="ORF">F6X95_02650</name>
</gene>
<reference evidence="3 4" key="1">
    <citation type="submission" date="2019-09" db="EMBL/GenBank/DDBJ databases">
        <title>Vancomyinc resistant enterococci isolated from farm animals in Switzerland.</title>
        <authorList>
            <person name="Stevens M.J.A."/>
            <person name="Stephan R."/>
            <person name="Morach M."/>
            <person name="Nuesch-Inderbinen M."/>
        </authorList>
    </citation>
    <scope>NUCLEOTIDE SEQUENCE [LARGE SCALE GENOMIC DNA]</scope>
    <source>
        <strain evidence="3 4">GH27</strain>
    </source>
</reference>
<sequence>MSLERKNYRFYELEKVQIHNQREICESLIVHSEKTLLNYDVLNKKNINYKKAIKRRLTHLSASKSVCSNWTVLVEWRVLFEEYSLQKLSSREMKLFFLQVVQTFQKFYGIANIIYASVHFDEEQPHLHIGLIPMKEGRLNSAQMITKYKKNELETELSLKLEMILKQKKAAISGNNTSRAHISLNTNSQRLEYKQLYDKIVNTSILPSEIGIKKPEQNKRDPQSKFMRKKNKTIEEFQKENDYLEYLVKQLKAEKNYLVKVIREAENNIQQLEKQLFSTQETNQKVTKFQQKKYAKKLAET</sequence>
<evidence type="ECO:0000256" key="1">
    <source>
        <dbReference type="ARBA" id="ARBA00010657"/>
    </source>
</evidence>